<organism evidence="1 2">
    <name type="scientific">Colletotrichum tanaceti</name>
    <dbReference type="NCBI Taxonomy" id="1306861"/>
    <lineage>
        <taxon>Eukaryota</taxon>
        <taxon>Fungi</taxon>
        <taxon>Dikarya</taxon>
        <taxon>Ascomycota</taxon>
        <taxon>Pezizomycotina</taxon>
        <taxon>Sordariomycetes</taxon>
        <taxon>Hypocreomycetidae</taxon>
        <taxon>Glomerellales</taxon>
        <taxon>Glomerellaceae</taxon>
        <taxon>Colletotrichum</taxon>
        <taxon>Colletotrichum destructivum species complex</taxon>
    </lineage>
</organism>
<dbReference type="GO" id="GO:0005975">
    <property type="term" value="P:carbohydrate metabolic process"/>
    <property type="evidence" value="ECO:0007669"/>
    <property type="project" value="InterPro"/>
</dbReference>
<reference evidence="1 2" key="1">
    <citation type="journal article" date="2019" name="PLoS ONE">
        <title>Comparative genome analysis indicates high evolutionary potential of pathogenicity genes in Colletotrichum tanaceti.</title>
        <authorList>
            <person name="Lelwala R.V."/>
            <person name="Korhonen P.K."/>
            <person name="Young N.D."/>
            <person name="Scott J.B."/>
            <person name="Ades P.A."/>
            <person name="Gasser R.B."/>
            <person name="Taylor P.W.J."/>
        </authorList>
    </citation>
    <scope>NUCLEOTIDE SEQUENCE [LARGE SCALE GENOMIC DNA]</scope>
    <source>
        <strain evidence="1">BRIP57314</strain>
    </source>
</reference>
<dbReference type="GO" id="GO:0004553">
    <property type="term" value="F:hydrolase activity, hydrolyzing O-glycosyl compounds"/>
    <property type="evidence" value="ECO:0007669"/>
    <property type="project" value="InterPro"/>
</dbReference>
<dbReference type="Proteomes" id="UP000310108">
    <property type="component" value="Unassembled WGS sequence"/>
</dbReference>
<keyword evidence="2" id="KW-1185">Reference proteome</keyword>
<dbReference type="Gene3D" id="3.20.20.300">
    <property type="entry name" value="Glycoside hydrolase, family 3, N-terminal domain"/>
    <property type="match status" value="1"/>
</dbReference>
<comment type="caution">
    <text evidence="1">The sequence shown here is derived from an EMBL/GenBank/DDBJ whole genome shotgun (WGS) entry which is preliminary data.</text>
</comment>
<dbReference type="AlphaFoldDB" id="A0A4U6XAY3"/>
<dbReference type="OrthoDB" id="416222at2759"/>
<dbReference type="InterPro" id="IPR036962">
    <property type="entry name" value="Glyco_hydro_3_N_sf"/>
</dbReference>
<accession>A0A4U6XAY3</accession>
<dbReference type="EMBL" id="PJEX01000354">
    <property type="protein sequence ID" value="TKW50867.1"/>
    <property type="molecule type" value="Genomic_DNA"/>
</dbReference>
<proteinExistence type="predicted"/>
<name>A0A4U6XAY3_9PEZI</name>
<evidence type="ECO:0000313" key="2">
    <source>
        <dbReference type="Proteomes" id="UP000310108"/>
    </source>
</evidence>
<sequence>MNVKELANFTHGWSGLCIGNPGSVPRLGVGLLCLQNGPDGVRAQEFVMAFQAGIHPLGAA</sequence>
<evidence type="ECO:0000313" key="1">
    <source>
        <dbReference type="EMBL" id="TKW50867.1"/>
    </source>
</evidence>
<dbReference type="STRING" id="1306861.A0A4U6XAY3"/>
<protein>
    <submittedName>
        <fullName evidence="1">Uncharacterized protein</fullName>
    </submittedName>
</protein>
<gene>
    <name evidence="1" type="ORF">CTA1_3693</name>
</gene>